<dbReference type="InterPro" id="IPR008927">
    <property type="entry name" value="6-PGluconate_DH-like_C_sf"/>
</dbReference>
<comment type="similarity">
    <text evidence="1">Belongs to the pyrroline-5-carboxylate reductase family.</text>
</comment>
<dbReference type="InterPro" id="IPR029036">
    <property type="entry name" value="P5CR_dimer"/>
</dbReference>
<dbReference type="PANTHER" id="PTHR11645">
    <property type="entry name" value="PYRROLINE-5-CARBOXYLATE REDUCTASE"/>
    <property type="match status" value="1"/>
</dbReference>
<keyword evidence="2" id="KW-0560">Oxidoreductase</keyword>
<dbReference type="SUPFAM" id="SSF51735">
    <property type="entry name" value="NAD(P)-binding Rossmann-fold domains"/>
    <property type="match status" value="1"/>
</dbReference>
<dbReference type="Gene3D" id="1.10.3730.10">
    <property type="entry name" value="ProC C-terminal domain-like"/>
    <property type="match status" value="1"/>
</dbReference>
<dbReference type="Proteomes" id="UP001610335">
    <property type="component" value="Unassembled WGS sequence"/>
</dbReference>
<evidence type="ECO:0000313" key="5">
    <source>
        <dbReference type="Proteomes" id="UP001610335"/>
    </source>
</evidence>
<dbReference type="InterPro" id="IPR053790">
    <property type="entry name" value="P5CR-like_CS"/>
</dbReference>
<dbReference type="PROSITE" id="PS00521">
    <property type="entry name" value="P5CR"/>
    <property type="match status" value="1"/>
</dbReference>
<reference evidence="4 5" key="1">
    <citation type="submission" date="2024-07" db="EMBL/GenBank/DDBJ databases">
        <title>Section-level genome sequencing and comparative genomics of Aspergillus sections Usti and Cavernicolus.</title>
        <authorList>
            <consortium name="Lawrence Berkeley National Laboratory"/>
            <person name="Nybo J.L."/>
            <person name="Vesth T.C."/>
            <person name="Theobald S."/>
            <person name="Frisvad J.C."/>
            <person name="Larsen T.O."/>
            <person name="Kjaerboelling I."/>
            <person name="Rothschild-Mancinelli K."/>
            <person name="Lyhne E.K."/>
            <person name="Kogle M.E."/>
            <person name="Barry K."/>
            <person name="Clum A."/>
            <person name="Na H."/>
            <person name="Ledsgaard L."/>
            <person name="Lin J."/>
            <person name="Lipzen A."/>
            <person name="Kuo A."/>
            <person name="Riley R."/>
            <person name="Mondo S."/>
            <person name="LaButti K."/>
            <person name="Haridas S."/>
            <person name="Pangalinan J."/>
            <person name="Salamov A.A."/>
            <person name="Simmons B.A."/>
            <person name="Magnuson J.K."/>
            <person name="Chen J."/>
            <person name="Drula E."/>
            <person name="Henrissat B."/>
            <person name="Wiebenga A."/>
            <person name="Lubbers R.J."/>
            <person name="Gomes A.C."/>
            <person name="Makela M.R."/>
            <person name="Stajich J."/>
            <person name="Grigoriev I.V."/>
            <person name="Mortensen U.H."/>
            <person name="De vries R.P."/>
            <person name="Baker S.E."/>
            <person name="Andersen M.R."/>
        </authorList>
    </citation>
    <scope>NUCLEOTIDE SEQUENCE [LARGE SCALE GENOMIC DNA]</scope>
    <source>
        <strain evidence="4 5">CBS 600.67</strain>
    </source>
</reference>
<dbReference type="PIRSF" id="PIRSF000193">
    <property type="entry name" value="Pyrrol-5-carb_rd"/>
    <property type="match status" value="1"/>
</dbReference>
<dbReference type="HAMAP" id="MF_01925">
    <property type="entry name" value="P5C_reductase"/>
    <property type="match status" value="1"/>
</dbReference>
<evidence type="ECO:0000259" key="3">
    <source>
        <dbReference type="Pfam" id="PF14748"/>
    </source>
</evidence>
<gene>
    <name evidence="4" type="ORF">BDW59DRAFT_178076</name>
</gene>
<sequence length="304" mass="32451">MTVHESSVPLGVPNQLTFIGGGHLAQALLTGISSCSSWAAQCRITLTTRRVERAEELRKRFPHVLVTLNNNDPGIWKSDSPDLDTRSGMGSHVLFICTRPADVRGICEELLDTLAAITQDLRPTVVTMCPGITVRQLQMWLPPGTAVVRTMPNTPVECRQGATGIFASADVGKYRVTMIKTALQDVSPSIALLEQEELLDVVAAISGSAPAHVYYLMEALIAVGESHGLAPDIARELVTQSCLGAGQLARDAGVPVGELRAGVCVPGGSTGKAIAHLEKKGFLKEVKEAVEKSLAANRQMQLLE</sequence>
<proteinExistence type="inferred from homology"/>
<dbReference type="Gene3D" id="3.40.50.720">
    <property type="entry name" value="NAD(P)-binding Rossmann-like Domain"/>
    <property type="match status" value="1"/>
</dbReference>
<evidence type="ECO:0000256" key="2">
    <source>
        <dbReference type="ARBA" id="ARBA00023002"/>
    </source>
</evidence>
<keyword evidence="5" id="KW-1185">Reference proteome</keyword>
<dbReference type="Pfam" id="PF14748">
    <property type="entry name" value="P5CR_dimer"/>
    <property type="match status" value="1"/>
</dbReference>
<accession>A0ABR4HFZ4</accession>
<evidence type="ECO:0000256" key="1">
    <source>
        <dbReference type="ARBA" id="ARBA00005525"/>
    </source>
</evidence>
<dbReference type="EMBL" id="JBFXLS010000132">
    <property type="protein sequence ID" value="KAL2814079.1"/>
    <property type="molecule type" value="Genomic_DNA"/>
</dbReference>
<evidence type="ECO:0000313" key="4">
    <source>
        <dbReference type="EMBL" id="KAL2814079.1"/>
    </source>
</evidence>
<protein>
    <submittedName>
        <fullName evidence="4">Pyrroline-5-carboxylate reductase dimerization-domain-containing protein</fullName>
    </submittedName>
</protein>
<name>A0ABR4HFZ4_9EURO</name>
<organism evidence="4 5">
    <name type="scientific">Aspergillus cavernicola</name>
    <dbReference type="NCBI Taxonomy" id="176166"/>
    <lineage>
        <taxon>Eukaryota</taxon>
        <taxon>Fungi</taxon>
        <taxon>Dikarya</taxon>
        <taxon>Ascomycota</taxon>
        <taxon>Pezizomycotina</taxon>
        <taxon>Eurotiomycetes</taxon>
        <taxon>Eurotiomycetidae</taxon>
        <taxon>Eurotiales</taxon>
        <taxon>Aspergillaceae</taxon>
        <taxon>Aspergillus</taxon>
        <taxon>Aspergillus subgen. Nidulantes</taxon>
    </lineage>
</organism>
<feature type="domain" description="Pyrroline-5-carboxylate reductase dimerisation" evidence="3">
    <location>
        <begin position="196"/>
        <end position="300"/>
    </location>
</feature>
<comment type="caution">
    <text evidence="4">The sequence shown here is derived from an EMBL/GenBank/DDBJ whole genome shotgun (WGS) entry which is preliminary data.</text>
</comment>
<dbReference type="InterPro" id="IPR000304">
    <property type="entry name" value="Pyrroline-COOH_reductase"/>
</dbReference>
<dbReference type="SUPFAM" id="SSF48179">
    <property type="entry name" value="6-phosphogluconate dehydrogenase C-terminal domain-like"/>
    <property type="match status" value="1"/>
</dbReference>
<dbReference type="PANTHER" id="PTHR11645:SF0">
    <property type="entry name" value="PYRROLINE-5-CARBOXYLATE REDUCTASE 3"/>
    <property type="match status" value="1"/>
</dbReference>
<dbReference type="InterPro" id="IPR036291">
    <property type="entry name" value="NAD(P)-bd_dom_sf"/>
</dbReference>